<comment type="caution">
    <text evidence="10">The sequence shown here is derived from an EMBL/GenBank/DDBJ whole genome shotgun (WGS) entry which is preliminary data.</text>
</comment>
<comment type="catalytic activity">
    <reaction evidence="7">
        <text>L-threonyl-[protein] + ATP = O-phospho-L-threonyl-[protein] + ADP + H(+)</text>
        <dbReference type="Rhea" id="RHEA:46608"/>
        <dbReference type="Rhea" id="RHEA-COMP:11060"/>
        <dbReference type="Rhea" id="RHEA-COMP:11605"/>
        <dbReference type="ChEBI" id="CHEBI:15378"/>
        <dbReference type="ChEBI" id="CHEBI:30013"/>
        <dbReference type="ChEBI" id="CHEBI:30616"/>
        <dbReference type="ChEBI" id="CHEBI:61977"/>
        <dbReference type="ChEBI" id="CHEBI:456216"/>
        <dbReference type="EC" id="2.7.11.1"/>
    </reaction>
</comment>
<dbReference type="Gene3D" id="3.30.200.20">
    <property type="entry name" value="Phosphorylase Kinase, domain 1"/>
    <property type="match status" value="1"/>
</dbReference>
<dbReference type="InterPro" id="IPR008271">
    <property type="entry name" value="Ser/Thr_kinase_AS"/>
</dbReference>
<keyword evidence="5" id="KW-0418">Kinase</keyword>
<dbReference type="EC" id="2.7.11.1" evidence="1"/>
<evidence type="ECO:0000256" key="4">
    <source>
        <dbReference type="ARBA" id="ARBA00022741"/>
    </source>
</evidence>
<organism evidence="10 11">
    <name type="scientific">Staurois parvus</name>
    <dbReference type="NCBI Taxonomy" id="386267"/>
    <lineage>
        <taxon>Eukaryota</taxon>
        <taxon>Metazoa</taxon>
        <taxon>Chordata</taxon>
        <taxon>Craniata</taxon>
        <taxon>Vertebrata</taxon>
        <taxon>Euteleostomi</taxon>
        <taxon>Amphibia</taxon>
        <taxon>Batrachia</taxon>
        <taxon>Anura</taxon>
        <taxon>Neobatrachia</taxon>
        <taxon>Ranoidea</taxon>
        <taxon>Ranidae</taxon>
        <taxon>Staurois</taxon>
    </lineage>
</organism>
<evidence type="ECO:0000256" key="7">
    <source>
        <dbReference type="ARBA" id="ARBA00047899"/>
    </source>
</evidence>
<evidence type="ECO:0000256" key="8">
    <source>
        <dbReference type="ARBA" id="ARBA00048679"/>
    </source>
</evidence>
<dbReference type="PROSITE" id="PS50011">
    <property type="entry name" value="PROTEIN_KINASE_DOM"/>
    <property type="match status" value="1"/>
</dbReference>
<comment type="catalytic activity">
    <reaction evidence="8">
        <text>L-seryl-[protein] + ATP = O-phospho-L-seryl-[protein] + ADP + H(+)</text>
        <dbReference type="Rhea" id="RHEA:17989"/>
        <dbReference type="Rhea" id="RHEA-COMP:9863"/>
        <dbReference type="Rhea" id="RHEA-COMP:11604"/>
        <dbReference type="ChEBI" id="CHEBI:15378"/>
        <dbReference type="ChEBI" id="CHEBI:29999"/>
        <dbReference type="ChEBI" id="CHEBI:30616"/>
        <dbReference type="ChEBI" id="CHEBI:83421"/>
        <dbReference type="ChEBI" id="CHEBI:456216"/>
        <dbReference type="EC" id="2.7.11.1"/>
    </reaction>
</comment>
<evidence type="ECO:0000256" key="3">
    <source>
        <dbReference type="ARBA" id="ARBA00022679"/>
    </source>
</evidence>
<dbReference type="PANTHER" id="PTHR24356">
    <property type="entry name" value="SERINE/THREONINE-PROTEIN KINASE"/>
    <property type="match status" value="1"/>
</dbReference>
<keyword evidence="6" id="KW-0067">ATP-binding</keyword>
<dbReference type="PANTHER" id="PTHR24356:SF365">
    <property type="entry name" value="PROTEIN KINASE C DELTA TYPE"/>
    <property type="match status" value="1"/>
</dbReference>
<proteinExistence type="predicted"/>
<keyword evidence="3" id="KW-0808">Transferase</keyword>
<dbReference type="Proteomes" id="UP001162483">
    <property type="component" value="Unassembled WGS sequence"/>
</dbReference>
<feature type="domain" description="Protein kinase" evidence="9">
    <location>
        <begin position="1"/>
        <end position="129"/>
    </location>
</feature>
<dbReference type="InterPro" id="IPR000719">
    <property type="entry name" value="Prot_kinase_dom"/>
</dbReference>
<evidence type="ECO:0000256" key="6">
    <source>
        <dbReference type="ARBA" id="ARBA00022840"/>
    </source>
</evidence>
<dbReference type="EMBL" id="CATNWA010003228">
    <property type="protein sequence ID" value="CAI9544862.1"/>
    <property type="molecule type" value="Genomic_DNA"/>
</dbReference>
<name>A0ABN9BBG9_9NEOB</name>
<evidence type="ECO:0000313" key="10">
    <source>
        <dbReference type="EMBL" id="CAI9544862.1"/>
    </source>
</evidence>
<reference evidence="10" key="1">
    <citation type="submission" date="2023-05" db="EMBL/GenBank/DDBJ databases">
        <authorList>
            <person name="Stuckert A."/>
        </authorList>
    </citation>
    <scope>NUCLEOTIDE SEQUENCE</scope>
</reference>
<dbReference type="InterPro" id="IPR050236">
    <property type="entry name" value="Ser_Thr_kinase_AGC"/>
</dbReference>
<evidence type="ECO:0000313" key="11">
    <source>
        <dbReference type="Proteomes" id="UP001162483"/>
    </source>
</evidence>
<evidence type="ECO:0000256" key="5">
    <source>
        <dbReference type="ARBA" id="ARBA00022777"/>
    </source>
</evidence>
<evidence type="ECO:0000256" key="1">
    <source>
        <dbReference type="ARBA" id="ARBA00012513"/>
    </source>
</evidence>
<protein>
    <recommendedName>
        <fullName evidence="1">non-specific serine/threonine protein kinase</fullName>
        <ecNumber evidence="1">2.7.11.1</ecNumber>
    </recommendedName>
</protein>
<gene>
    <name evidence="10" type="ORF">SPARVUS_LOCUS2558086</name>
</gene>
<dbReference type="Pfam" id="PF00069">
    <property type="entry name" value="Pkinase"/>
    <property type="match status" value="1"/>
</dbReference>
<dbReference type="SUPFAM" id="SSF56112">
    <property type="entry name" value="Protein kinase-like (PK-like)"/>
    <property type="match status" value="1"/>
</dbReference>
<keyword evidence="4" id="KW-0547">Nucleotide-binding</keyword>
<evidence type="ECO:0000259" key="9">
    <source>
        <dbReference type="PROSITE" id="PS50011"/>
    </source>
</evidence>
<accession>A0ABN9BBG9</accession>
<evidence type="ECO:0000256" key="2">
    <source>
        <dbReference type="ARBA" id="ARBA00022527"/>
    </source>
</evidence>
<sequence length="129" mass="14698">MVHKRNPIDDNPDTVLNERQALEMAEGSPFCSHAYAAFQTEDYYLFYVMDYLRGGDVYDAFETLGIANNLKPADLSMIRILSAELLCGLKHLHSRGVVHRDLKIDNILVDTRFKMPIRCVSNQVFGSNM</sequence>
<dbReference type="PROSITE" id="PS00108">
    <property type="entry name" value="PROTEIN_KINASE_ST"/>
    <property type="match status" value="1"/>
</dbReference>
<dbReference type="InterPro" id="IPR011009">
    <property type="entry name" value="Kinase-like_dom_sf"/>
</dbReference>
<keyword evidence="2" id="KW-0723">Serine/threonine-protein kinase</keyword>
<dbReference type="Gene3D" id="1.10.510.10">
    <property type="entry name" value="Transferase(Phosphotransferase) domain 1"/>
    <property type="match status" value="1"/>
</dbReference>
<keyword evidence="11" id="KW-1185">Reference proteome</keyword>